<keyword evidence="3" id="KW-1185">Reference proteome</keyword>
<comment type="caution">
    <text evidence="2">The sequence shown here is derived from an EMBL/GenBank/DDBJ whole genome shotgun (WGS) entry which is preliminary data.</text>
</comment>
<evidence type="ECO:0000259" key="1">
    <source>
        <dbReference type="Pfam" id="PF22735"/>
    </source>
</evidence>
<dbReference type="InterPro" id="IPR054568">
    <property type="entry name" value="NNH3"/>
</dbReference>
<reference evidence="2 3" key="1">
    <citation type="submission" date="2024-09" db="EMBL/GenBank/DDBJ databases">
        <title>Floridaenema gen nov. (Aerosakkonemataceae, Aerosakkonematales ord. nov., Cyanobacteria) from benthic tropical and subtropical fresh waters, with the description of four new species.</title>
        <authorList>
            <person name="Moretto J.A."/>
            <person name="Berthold D.E."/>
            <person name="Lefler F.W."/>
            <person name="Huang I.-S."/>
            <person name="Laughinghouse H. IV."/>
        </authorList>
    </citation>
    <scope>NUCLEOTIDE SEQUENCE [LARGE SCALE GENOMIC DNA]</scope>
    <source>
        <strain evidence="2 3">BLCC-F50</strain>
    </source>
</reference>
<feature type="domain" description="NACHT N-terminal Helical" evidence="1">
    <location>
        <begin position="17"/>
        <end position="218"/>
    </location>
</feature>
<dbReference type="RefSeq" id="WP_413266362.1">
    <property type="nucleotide sequence ID" value="NZ_JBHFNR010000213.1"/>
</dbReference>
<dbReference type="Pfam" id="PF22735">
    <property type="entry name" value="NNH3"/>
    <property type="match status" value="1"/>
</dbReference>
<organism evidence="2 3">
    <name type="scientific">Floridaenema flaviceps BLCC-F50</name>
    <dbReference type="NCBI Taxonomy" id="3153642"/>
    <lineage>
        <taxon>Bacteria</taxon>
        <taxon>Bacillati</taxon>
        <taxon>Cyanobacteriota</taxon>
        <taxon>Cyanophyceae</taxon>
        <taxon>Oscillatoriophycideae</taxon>
        <taxon>Aerosakkonematales</taxon>
        <taxon>Aerosakkonemataceae</taxon>
        <taxon>Floridanema</taxon>
        <taxon>Floridanema flaviceps</taxon>
    </lineage>
</organism>
<name>A0ABV4XYC3_9CYAN</name>
<dbReference type="EMBL" id="JBHFNR010000213">
    <property type="protein sequence ID" value="MFB2896739.1"/>
    <property type="molecule type" value="Genomic_DNA"/>
</dbReference>
<dbReference type="InterPro" id="IPR027417">
    <property type="entry name" value="P-loop_NTPase"/>
</dbReference>
<proteinExistence type="predicted"/>
<dbReference type="PANTHER" id="PTHR14136">
    <property type="entry name" value="BTB_POZ DOMAIN-CONTAINING PROTEIN KCTD9"/>
    <property type="match status" value="1"/>
</dbReference>
<dbReference type="Gene3D" id="3.40.50.300">
    <property type="entry name" value="P-loop containing nucleotide triphosphate hydrolases"/>
    <property type="match status" value="1"/>
</dbReference>
<gene>
    <name evidence="2" type="ORF">ACE1CI_27830</name>
</gene>
<dbReference type="Pfam" id="PF00805">
    <property type="entry name" value="Pentapeptide"/>
    <property type="match status" value="4"/>
</dbReference>
<dbReference type="InterPro" id="IPR051082">
    <property type="entry name" value="Pentapeptide-BTB/POZ_domain"/>
</dbReference>
<dbReference type="Proteomes" id="UP001576784">
    <property type="component" value="Unassembled WGS sequence"/>
</dbReference>
<protein>
    <submittedName>
        <fullName evidence="2">Pentapeptide repeat-containing protein</fullName>
    </submittedName>
</protein>
<evidence type="ECO:0000313" key="3">
    <source>
        <dbReference type="Proteomes" id="UP001576784"/>
    </source>
</evidence>
<dbReference type="Gene3D" id="2.160.20.80">
    <property type="entry name" value="E3 ubiquitin-protein ligase SopA"/>
    <property type="match status" value="1"/>
</dbReference>
<dbReference type="PANTHER" id="PTHR14136:SF17">
    <property type="entry name" value="BTB_POZ DOMAIN-CONTAINING PROTEIN KCTD9"/>
    <property type="match status" value="1"/>
</dbReference>
<dbReference type="SUPFAM" id="SSF141571">
    <property type="entry name" value="Pentapeptide repeat-like"/>
    <property type="match status" value="1"/>
</dbReference>
<dbReference type="SUPFAM" id="SSF52540">
    <property type="entry name" value="P-loop containing nucleoside triphosphate hydrolases"/>
    <property type="match status" value="1"/>
</dbReference>
<accession>A0ABV4XYC3</accession>
<dbReference type="InterPro" id="IPR001646">
    <property type="entry name" value="5peptide_repeat"/>
</dbReference>
<sequence>MSNEPGLSISKPTSVLKKSIKVNFTDFSKALGKGLVDLGFGKWDSLAGDGVEALSALGLAANAEEIAWLLVYRSLLQAMKNLIDEKTELEPGKFDVKALQTRINKALETSSLTINKKFFEHPDKDSIVEAVKPAFVEWLKQCGLSEADAQAISDRLPIYFAAALQDEWGNHAKDYAVLRERLDTPFTQANERVQAWLRYATWLQKQVEEPMFLEAFSLKRVYVPLRAYYNRKVEGQKCEELEGRLTGSKQLERVVVDLEKELETWLSKTNKDDAIRLISGGPGSGKSSFAKMFAANLAAKGMISVLFIPLHHFDPSDDLINAVGKFVQMDGILPHNPLVAEHRESRLLIVFDGLDELAMQGKIAEKTAQDFVREVQRKVERFNQREICLQVLISGRELVVQANETDFRKEGQILHVLPYFVAEDDREDYVDAKKLLEQDQRQLWWQNYGVASGSGYTGLPTELDQGNLTEITAQPLLNYLVALSLQRGELKFSEETNLNAVYADLLKAIYERGWAGHQHAAIQGIEKKDFVRILEEIALAAWHGNGRTTTVEEIERHCENSNLKNLLSRFQEGFREDSKASITRLLTAFYFRQSGHDHAGNKTFEFTHKSFGEYLVAKRVVREVRLISKKLEERQYDPDEGWDERDALYRWALLCGSSNIDEYLLDFIKDEMRLENKLNLEQWQQTLCNLIGFMLEHGMPMERVSRYSFLVINFMARNSEEALLLVLNACACLTKLVSKIKHPELSAFGSWLSRLNSQRVDGDSLPLKCLKFLDLQSCILYVKDLINADLEGTNLKKAKLGQANFASSNLKQVILEEADLFSAKLEDANLEEANLEAANLEGANFNQATLKRTNLKRAKILGTLFIDANLEEADLREADLQYTNFLGANLYKADLRKANLKEVYFENANLENARLEGANLEKVNFNGANLKGTILEGKIHNQK</sequence>
<evidence type="ECO:0000313" key="2">
    <source>
        <dbReference type="EMBL" id="MFB2896739.1"/>
    </source>
</evidence>